<dbReference type="Proteomes" id="UP001631957">
    <property type="component" value="Unassembled WGS sequence"/>
</dbReference>
<dbReference type="InterPro" id="IPR050584">
    <property type="entry name" value="Cholesterol_7-desaturase"/>
</dbReference>
<comment type="cofactor">
    <cofactor evidence="1">
        <name>Fe cation</name>
        <dbReference type="ChEBI" id="CHEBI:24875"/>
    </cofactor>
</comment>
<dbReference type="Gene3D" id="3.90.380.10">
    <property type="entry name" value="Naphthalene 1,2-dioxygenase Alpha Subunit, Chain A, domain 1"/>
    <property type="match status" value="1"/>
</dbReference>
<keyword evidence="8" id="KW-0443">Lipid metabolism</keyword>
<evidence type="ECO:0000256" key="1">
    <source>
        <dbReference type="ARBA" id="ARBA00001962"/>
    </source>
</evidence>
<keyword evidence="3" id="KW-0479">Metal-binding</keyword>
<dbReference type="Pfam" id="PF00355">
    <property type="entry name" value="Rieske"/>
    <property type="match status" value="1"/>
</dbReference>
<comment type="caution">
    <text evidence="13">The sequence shown here is derived from an EMBL/GenBank/DDBJ whole genome shotgun (WGS) entry which is preliminary data.</text>
</comment>
<keyword evidence="5" id="KW-0560">Oxidoreductase</keyword>
<keyword evidence="8" id="KW-0753">Steroid metabolism</keyword>
<dbReference type="InterPro" id="IPR045605">
    <property type="entry name" value="KshA-like_C"/>
</dbReference>
<dbReference type="InterPro" id="IPR036922">
    <property type="entry name" value="Rieske_2Fe-2S_sf"/>
</dbReference>
<evidence type="ECO:0000259" key="12">
    <source>
        <dbReference type="PROSITE" id="PS51296"/>
    </source>
</evidence>
<dbReference type="RefSeq" id="WP_409121838.1">
    <property type="nucleotide sequence ID" value="NZ_JBJVNI010000009.1"/>
</dbReference>
<evidence type="ECO:0000313" key="13">
    <source>
        <dbReference type="EMBL" id="MFM9610743.1"/>
    </source>
</evidence>
<dbReference type="SUPFAM" id="SSF55961">
    <property type="entry name" value="Bet v1-like"/>
    <property type="match status" value="1"/>
</dbReference>
<evidence type="ECO:0000256" key="4">
    <source>
        <dbReference type="ARBA" id="ARBA00022963"/>
    </source>
</evidence>
<sequence length="367" mass="39694">MGLLLGRRHLKLFRHGAGATPGSSEYGVGAAPAALGPEAPLPHPTGWFCLALSHEIRPGTLLTRRLADTDVVLARGASGVLRALHPHCPHLGAHLGVLGEVSGDEITCGFHRFTFSLDGPCLRTAYGRPAPRATLGTLHVRESGGLVLVWHGQEPPSWEPPAIPTAGWQRPRGTTYEVASHPQQMTENVIDFGHLEQLHGATLARKPDAVFDGPSCTGGFQVVSTLPRVGRVETEYTFAVHGLGLTVIECALPFGAARTRFFALPTPIGPWRTRFRFAATATTGSDGPLGTLGARLLREVFYAVHATGSLPDLPVWQYQAYQPRPRLAAGDGPIGKYRKWAEQFYPPEEFDPTEQSRPAEQSRPEEP</sequence>
<reference evidence="13 14" key="1">
    <citation type="submission" date="2024-12" db="EMBL/GenBank/DDBJ databases">
        <title>Forecasting of Potato common scab and diversities of Pathogenic streptomyces spp. in china.</title>
        <authorList>
            <person name="Handique U."/>
            <person name="Wu J."/>
        </authorList>
    </citation>
    <scope>NUCLEOTIDE SEQUENCE [LARGE SCALE GENOMIC DNA]</scope>
    <source>
        <strain evidence="13 14">ZRIMU1530</strain>
    </source>
</reference>
<evidence type="ECO:0000256" key="11">
    <source>
        <dbReference type="SAM" id="MobiDB-lite"/>
    </source>
</evidence>
<dbReference type="EMBL" id="JBJVNI010000009">
    <property type="protein sequence ID" value="MFM9610743.1"/>
    <property type="molecule type" value="Genomic_DNA"/>
</dbReference>
<accession>A0ABW9HTI9</accession>
<feature type="domain" description="Rieske" evidence="12">
    <location>
        <begin position="47"/>
        <end position="149"/>
    </location>
</feature>
<evidence type="ECO:0000256" key="7">
    <source>
        <dbReference type="ARBA" id="ARBA00023014"/>
    </source>
</evidence>
<comment type="subunit">
    <text evidence="10">Homotrimer. The two-component system 3-ketosteroid-9-alpha-monooxygenase is composed of an oxygenase component KshA and a reductase component KshB.</text>
</comment>
<feature type="region of interest" description="Disordered" evidence="11">
    <location>
        <begin position="347"/>
        <end position="367"/>
    </location>
</feature>
<organism evidence="13 14">
    <name type="scientific">Streptomyces niveiscabiei</name>
    <dbReference type="NCBI Taxonomy" id="164115"/>
    <lineage>
        <taxon>Bacteria</taxon>
        <taxon>Bacillati</taxon>
        <taxon>Actinomycetota</taxon>
        <taxon>Actinomycetes</taxon>
        <taxon>Kitasatosporales</taxon>
        <taxon>Streptomycetaceae</taxon>
        <taxon>Streptomyces</taxon>
    </lineage>
</organism>
<keyword evidence="4" id="KW-0442">Lipid degradation</keyword>
<evidence type="ECO:0000313" key="14">
    <source>
        <dbReference type="Proteomes" id="UP001631957"/>
    </source>
</evidence>
<keyword evidence="14" id="KW-1185">Reference proteome</keyword>
<proteinExistence type="predicted"/>
<evidence type="ECO:0000256" key="6">
    <source>
        <dbReference type="ARBA" id="ARBA00023004"/>
    </source>
</evidence>
<dbReference type="PROSITE" id="PS51296">
    <property type="entry name" value="RIESKE"/>
    <property type="match status" value="1"/>
</dbReference>
<dbReference type="CDD" id="cd03469">
    <property type="entry name" value="Rieske_RO_Alpha_N"/>
    <property type="match status" value="1"/>
</dbReference>
<evidence type="ECO:0000256" key="8">
    <source>
        <dbReference type="ARBA" id="ARBA00023221"/>
    </source>
</evidence>
<dbReference type="PANTHER" id="PTHR21266:SF60">
    <property type="entry name" value="3-KETOSTEROID-9-ALPHA-MONOOXYGENASE, OXYGENASE COMPONENT"/>
    <property type="match status" value="1"/>
</dbReference>
<dbReference type="SUPFAM" id="SSF50022">
    <property type="entry name" value="ISP domain"/>
    <property type="match status" value="1"/>
</dbReference>
<evidence type="ECO:0000256" key="10">
    <source>
        <dbReference type="ARBA" id="ARBA00046982"/>
    </source>
</evidence>
<evidence type="ECO:0000256" key="5">
    <source>
        <dbReference type="ARBA" id="ARBA00023002"/>
    </source>
</evidence>
<name>A0ABW9HTI9_9ACTN</name>
<dbReference type="Pfam" id="PF19298">
    <property type="entry name" value="KshA_C"/>
    <property type="match status" value="1"/>
</dbReference>
<dbReference type="InterPro" id="IPR017941">
    <property type="entry name" value="Rieske_2Fe-2S"/>
</dbReference>
<keyword evidence="2" id="KW-0001">2Fe-2S</keyword>
<evidence type="ECO:0000256" key="3">
    <source>
        <dbReference type="ARBA" id="ARBA00022723"/>
    </source>
</evidence>
<dbReference type="Gene3D" id="2.102.10.10">
    <property type="entry name" value="Rieske [2Fe-2S] iron-sulphur domain"/>
    <property type="match status" value="1"/>
</dbReference>
<evidence type="ECO:0000256" key="9">
    <source>
        <dbReference type="ARBA" id="ARBA00030944"/>
    </source>
</evidence>
<gene>
    <name evidence="13" type="ORF">ACKI18_18765</name>
</gene>
<keyword evidence="6" id="KW-0408">Iron</keyword>
<evidence type="ECO:0000256" key="2">
    <source>
        <dbReference type="ARBA" id="ARBA00022714"/>
    </source>
</evidence>
<keyword evidence="7" id="KW-0411">Iron-sulfur</keyword>
<protein>
    <recommendedName>
        <fullName evidence="9">Rieske-type oxygenase</fullName>
    </recommendedName>
</protein>
<dbReference type="PANTHER" id="PTHR21266">
    <property type="entry name" value="IRON-SULFUR DOMAIN CONTAINING PROTEIN"/>
    <property type="match status" value="1"/>
</dbReference>